<feature type="coiled-coil region" evidence="1">
    <location>
        <begin position="77"/>
        <end position="122"/>
    </location>
</feature>
<keyword evidence="3" id="KW-1185">Reference proteome</keyword>
<dbReference type="KEGG" id="frc:KX01_1581"/>
<evidence type="ECO:0000256" key="1">
    <source>
        <dbReference type="SAM" id="Coils"/>
    </source>
</evidence>
<dbReference type="EMBL" id="CP009654">
    <property type="protein sequence ID" value="APC97544.1"/>
    <property type="molecule type" value="Genomic_DNA"/>
</dbReference>
<evidence type="ECO:0008006" key="4">
    <source>
        <dbReference type="Google" id="ProtNLM"/>
    </source>
</evidence>
<reference evidence="3" key="1">
    <citation type="submission" date="2014-10" db="EMBL/GenBank/DDBJ databases">
        <authorList>
            <person name="Kuske C.R."/>
            <person name="Challacombe J.F."/>
            <person name="Daligault H.E."/>
            <person name="Davenport K.W."/>
            <person name="Johnson S.L."/>
            <person name="Siddaramappa S."/>
            <person name="Petersen J.M."/>
        </authorList>
    </citation>
    <scope>NUCLEOTIDE SEQUENCE [LARGE SCALE GENOMIC DNA]</scope>
    <source>
        <strain evidence="3">CA97-1460</strain>
    </source>
</reference>
<keyword evidence="1" id="KW-0175">Coiled coil</keyword>
<gene>
    <name evidence="2" type="ORF">KX01_1581</name>
</gene>
<dbReference type="STRING" id="1542390.KX01_1581"/>
<dbReference type="AlphaFoldDB" id="A0A1J0KUQ4"/>
<sequence length="128" mass="15185">MASDNQTLINILNNVDELELFKNVSEEWSTILNEHNEEIKVKKLYSALIKESIRRETAERLAKDARSYSDLIQEQSKQRLSDLKENLENQITFLRQQIKSLKEESAKNLDYYREQLQKATKRLVENKQ</sequence>
<evidence type="ECO:0000313" key="3">
    <source>
        <dbReference type="Proteomes" id="UP000182521"/>
    </source>
</evidence>
<organism evidence="2 3">
    <name type="scientific">Francisella frigiditurris</name>
    <dbReference type="NCBI Taxonomy" id="1542390"/>
    <lineage>
        <taxon>Bacteria</taxon>
        <taxon>Pseudomonadati</taxon>
        <taxon>Pseudomonadota</taxon>
        <taxon>Gammaproteobacteria</taxon>
        <taxon>Thiotrichales</taxon>
        <taxon>Francisellaceae</taxon>
        <taxon>Francisella</taxon>
    </lineage>
</organism>
<accession>A0A1J0KUQ4</accession>
<name>A0A1J0KUQ4_9GAMM</name>
<proteinExistence type="predicted"/>
<dbReference type="OrthoDB" id="583532at2"/>
<evidence type="ECO:0000313" key="2">
    <source>
        <dbReference type="EMBL" id="APC97544.1"/>
    </source>
</evidence>
<dbReference type="Proteomes" id="UP000182521">
    <property type="component" value="Chromosome"/>
</dbReference>
<protein>
    <recommendedName>
        <fullName evidence="4">Kinesin</fullName>
    </recommendedName>
</protein>
<dbReference type="RefSeq" id="WP_071664460.1">
    <property type="nucleotide sequence ID" value="NZ_CP009654.1"/>
</dbReference>